<protein>
    <submittedName>
        <fullName evidence="1">Uncharacterized protein</fullName>
    </submittedName>
</protein>
<evidence type="ECO:0000313" key="1">
    <source>
        <dbReference type="EMBL" id="KAF2615748.1"/>
    </source>
</evidence>
<reference evidence="1" key="1">
    <citation type="submission" date="2019-12" db="EMBL/GenBank/DDBJ databases">
        <title>Genome sequencing and annotation of Brassica cretica.</title>
        <authorList>
            <person name="Studholme D.J."/>
            <person name="Sarris P.F."/>
        </authorList>
    </citation>
    <scope>NUCLEOTIDE SEQUENCE</scope>
    <source>
        <strain evidence="1">PFS-102/07</strain>
        <tissue evidence="1">Leaf</tissue>
    </source>
</reference>
<dbReference type="EMBL" id="QGKY02000089">
    <property type="protein sequence ID" value="KAF2615748.1"/>
    <property type="molecule type" value="Genomic_DNA"/>
</dbReference>
<sequence length="411" mass="45189">MDFHPGTRRLDGLSFLEPGSWMDFRPGTRRLVELLSRNLMVVWTFKGTFSYIFSTRSRLRRLDPGIERNPEMLLGFEGRFWSPEAALDPAVTFRTRRLSKDPEVIWEPGGCFGPGGRLRTRRFLQTLRSYLGPRGRIRTRRSFKNPEVPSDLEAALCFPLGEPLSAFSGPPWVNAKLICPCFPRRRVLLIGISGYMARKSGSKVVGTLDPEPGSWDLGSGTWKLKPGTQSISIFPGSFAGGRAAVFSALRQAGTKDCRGLTCGLGPGPAETEDCRAWCYPPLERCFQPGGPWIWLEEVVSCPQLRLSAAGDIFLPFNMCPGSGHDVFHGLALIFGQLLIDVPVGEQTSLEGGDGSGDAAFGNGYLLLIEAGYIASQGFHPMLEDFIETIRGFLQVPAAGELFYELAGTTMI</sequence>
<dbReference type="AlphaFoldDB" id="A0A8S9MC92"/>
<organism evidence="1">
    <name type="scientific">Brassica cretica</name>
    <name type="common">Mustard</name>
    <dbReference type="NCBI Taxonomy" id="69181"/>
    <lineage>
        <taxon>Eukaryota</taxon>
        <taxon>Viridiplantae</taxon>
        <taxon>Streptophyta</taxon>
        <taxon>Embryophyta</taxon>
        <taxon>Tracheophyta</taxon>
        <taxon>Spermatophyta</taxon>
        <taxon>Magnoliopsida</taxon>
        <taxon>eudicotyledons</taxon>
        <taxon>Gunneridae</taxon>
        <taxon>Pentapetalae</taxon>
        <taxon>rosids</taxon>
        <taxon>malvids</taxon>
        <taxon>Brassicales</taxon>
        <taxon>Brassicaceae</taxon>
        <taxon>Brassiceae</taxon>
        <taxon>Brassica</taxon>
    </lineage>
</organism>
<comment type="caution">
    <text evidence="1">The sequence shown here is derived from an EMBL/GenBank/DDBJ whole genome shotgun (WGS) entry which is preliminary data.</text>
</comment>
<name>A0A8S9MC92_BRACR</name>
<proteinExistence type="predicted"/>
<gene>
    <name evidence="1" type="ORF">F2Q70_00011452</name>
</gene>
<accession>A0A8S9MC92</accession>